<proteinExistence type="predicted"/>
<comment type="caution">
    <text evidence="2">The sequence shown here is derived from an EMBL/GenBank/DDBJ whole genome shotgun (WGS) entry which is preliminary data.</text>
</comment>
<dbReference type="SUPFAM" id="SSF51735">
    <property type="entry name" value="NAD(P)-binding Rossmann-fold domains"/>
    <property type="match status" value="1"/>
</dbReference>
<dbReference type="InterPro" id="IPR016040">
    <property type="entry name" value="NAD(P)-bd_dom"/>
</dbReference>
<dbReference type="InterPro" id="IPR036291">
    <property type="entry name" value="NAD(P)-bd_dom_sf"/>
</dbReference>
<accession>A0A0G0ASQ6</accession>
<dbReference type="EMBL" id="LBPN01000001">
    <property type="protein sequence ID" value="KKP59954.1"/>
    <property type="molecule type" value="Genomic_DNA"/>
</dbReference>
<dbReference type="Pfam" id="PF16363">
    <property type="entry name" value="GDP_Man_Dehyd"/>
    <property type="match status" value="1"/>
</dbReference>
<evidence type="ECO:0000313" key="3">
    <source>
        <dbReference type="Proteomes" id="UP000034176"/>
    </source>
</evidence>
<dbReference type="STRING" id="1618434.UR52_C0001G0034"/>
<name>A0A0G0ASQ6_9BACT</name>
<evidence type="ECO:0000313" key="2">
    <source>
        <dbReference type="EMBL" id="KKP59954.1"/>
    </source>
</evidence>
<reference evidence="2 3" key="1">
    <citation type="journal article" date="2015" name="Nature">
        <title>rRNA introns, odd ribosomes, and small enigmatic genomes across a large radiation of phyla.</title>
        <authorList>
            <person name="Brown C.T."/>
            <person name="Hug L.A."/>
            <person name="Thomas B.C."/>
            <person name="Sharon I."/>
            <person name="Castelle C.J."/>
            <person name="Singh A."/>
            <person name="Wilkins M.J."/>
            <person name="Williams K.H."/>
            <person name="Banfield J.F."/>
        </authorList>
    </citation>
    <scope>NUCLEOTIDE SEQUENCE [LARGE SCALE GENOMIC DNA]</scope>
</reference>
<organism evidence="2 3">
    <name type="scientific">Candidatus Gottesmanbacteria bacterium GW2011_GWA1_34_13</name>
    <dbReference type="NCBI Taxonomy" id="1618434"/>
    <lineage>
        <taxon>Bacteria</taxon>
        <taxon>Candidatus Gottesmaniibacteriota</taxon>
    </lineage>
</organism>
<feature type="domain" description="NAD(P)-binding" evidence="1">
    <location>
        <begin position="9"/>
        <end position="307"/>
    </location>
</feature>
<evidence type="ECO:0000259" key="1">
    <source>
        <dbReference type="Pfam" id="PF16363"/>
    </source>
</evidence>
<protein>
    <recommendedName>
        <fullName evidence="1">NAD(P)-binding domain-containing protein</fullName>
    </recommendedName>
</protein>
<dbReference type="AlphaFoldDB" id="A0A0G0ASQ6"/>
<sequence length="319" mass="36340">MEIVNKNILITGGVGFIGSHLVKALTDQGIFPIVLYRSIDLKSYFTLQNLNTKTQLIYQDINDYAGVYRIITKYKINVVFHLAAQALVELAYDNPLDTLLTNIIGTANILEVCRQKGDMDAIIVASSDKAYGKKGNVKYKESDALVGNHPYETSKASADLIAQMYIKTYNMPISITRFGNVYGEGDLNFSRIIPGIMQALIKKQTLDVRSNGKFIRDYIYVDDVVNGYLSIIKNWNKICGQSINFGSKETLSVMEIVQLVEKTLKLKIKHRILNNSKNEINYQSLNDNKARKILKWRHNYNLKNMLPEIYSWYKNSLTQ</sequence>
<dbReference type="Proteomes" id="UP000034176">
    <property type="component" value="Unassembled WGS sequence"/>
</dbReference>
<gene>
    <name evidence="2" type="ORF">UR52_C0001G0034</name>
</gene>
<dbReference type="PANTHER" id="PTHR43000">
    <property type="entry name" value="DTDP-D-GLUCOSE 4,6-DEHYDRATASE-RELATED"/>
    <property type="match status" value="1"/>
</dbReference>
<dbReference type="Gene3D" id="3.40.50.720">
    <property type="entry name" value="NAD(P)-binding Rossmann-like Domain"/>
    <property type="match status" value="1"/>
</dbReference>